<dbReference type="EMBL" id="SAXZ01000010">
    <property type="protein sequence ID" value="TXJ32923.1"/>
    <property type="molecule type" value="Genomic_DNA"/>
</dbReference>
<evidence type="ECO:0000259" key="1">
    <source>
        <dbReference type="Pfam" id="PF00350"/>
    </source>
</evidence>
<evidence type="ECO:0000313" key="5">
    <source>
        <dbReference type="Proteomes" id="UP000324336"/>
    </source>
</evidence>
<dbReference type="EMBL" id="SAYA01000023">
    <property type="protein sequence ID" value="TXJ24584.1"/>
    <property type="molecule type" value="Genomic_DNA"/>
</dbReference>
<dbReference type="RefSeq" id="WP_021958949.1">
    <property type="nucleotide sequence ID" value="NZ_SAXV01000020.1"/>
</dbReference>
<dbReference type="PANTHER" id="PTHR26392:SF92">
    <property type="entry name" value="PROTEIN KINASE DOMAIN-CONTAINING PROTEIN"/>
    <property type="match status" value="1"/>
</dbReference>
<evidence type="ECO:0000313" key="4">
    <source>
        <dbReference type="Proteomes" id="UP000322659"/>
    </source>
</evidence>
<feature type="domain" description="Dynamin N-terminal" evidence="1">
    <location>
        <begin position="43"/>
        <end position="184"/>
    </location>
</feature>
<protein>
    <recommendedName>
        <fullName evidence="1">Dynamin N-terminal domain-containing protein</fullName>
    </recommendedName>
</protein>
<dbReference type="AlphaFoldDB" id="A0AB38PWY5"/>
<evidence type="ECO:0000313" key="2">
    <source>
        <dbReference type="EMBL" id="TXJ24584.1"/>
    </source>
</evidence>
<dbReference type="PANTHER" id="PTHR26392">
    <property type="entry name" value="MITOGEN-ACTIVATED PROTEIN KINASE KINASE KINASE 7-RELATED"/>
    <property type="match status" value="1"/>
</dbReference>
<dbReference type="Gene3D" id="3.40.50.300">
    <property type="entry name" value="P-loop containing nucleotide triphosphate hydrolases"/>
    <property type="match status" value="1"/>
</dbReference>
<accession>A0AB38PWY5</accession>
<evidence type="ECO:0000313" key="3">
    <source>
        <dbReference type="EMBL" id="TXJ32923.1"/>
    </source>
</evidence>
<reference evidence="2" key="2">
    <citation type="submission" date="2019-01" db="EMBL/GenBank/DDBJ databases">
        <authorList>
            <person name="Thorell K."/>
        </authorList>
    </citation>
    <scope>NUCLEOTIDE SEQUENCE</scope>
    <source>
        <strain evidence="2">PC4597II</strain>
        <strain evidence="3">PC5099IV</strain>
    </source>
</reference>
<dbReference type="Proteomes" id="UP000324336">
    <property type="component" value="Unassembled WGS sequence"/>
</dbReference>
<gene>
    <name evidence="3" type="ORF">EPJ71_05115</name>
    <name evidence="2" type="ORF">EPJ73_12230</name>
</gene>
<comment type="caution">
    <text evidence="2">The sequence shown here is derived from an EMBL/GenBank/DDBJ whole genome shotgun (WGS) entry which is preliminary data.</text>
</comment>
<proteinExistence type="predicted"/>
<sequence length="317" mass="36509">MNNILNNKLIEILNFYSKEEKYGDKLLNIHNRNINNKETIVPILGMQGMGKSTLINSILSENILPNEADETTCVPVEVRYGEDRKAVVYFINSDKTQIINTIEDLREYVDNNYNVGNEKGVEKIILYRPIDILKNGLVIVDLPGVGSLTKNNENTTNKYIANLSCALFVIPTVPTIRKKEEIFIRGVWEVFSNVLFIQNEWGESKREVEESIDFNNKALKSISEKIKTKYDNSIMVINVYNAAHGRINNIEDEIKSSNIEELLKKLENFVEENAIKVEEAFNIRLKIYIDVVKGILSNLIEESNMSKEELKNRFRRE</sequence>
<dbReference type="SUPFAM" id="SSF52540">
    <property type="entry name" value="P-loop containing nucleoside triphosphate hydrolases"/>
    <property type="match status" value="1"/>
</dbReference>
<dbReference type="Pfam" id="PF00350">
    <property type="entry name" value="Dynamin_N"/>
    <property type="match status" value="1"/>
</dbReference>
<dbReference type="Proteomes" id="UP000322659">
    <property type="component" value="Unassembled WGS sequence"/>
</dbReference>
<dbReference type="InterPro" id="IPR045063">
    <property type="entry name" value="Dynamin_N"/>
</dbReference>
<name>A0AB38PWY5_9SPIR</name>
<reference evidence="4 5" key="1">
    <citation type="journal article" date="1992" name="Lakartidningen">
        <title>[Penicillin V and not amoxicillin is the first choice preparation in acute otitis].</title>
        <authorList>
            <person name="Kamme C."/>
            <person name="Lundgren K."/>
            <person name="Prellner K."/>
        </authorList>
    </citation>
    <scope>NUCLEOTIDE SEQUENCE [LARGE SCALE GENOMIC DNA]</scope>
    <source>
        <strain evidence="2 5">PC4597II</strain>
        <strain evidence="3 4">PC5099IV</strain>
    </source>
</reference>
<organism evidence="2 5">
    <name type="scientific">Brachyspira aalborgi</name>
    <dbReference type="NCBI Taxonomy" id="29522"/>
    <lineage>
        <taxon>Bacteria</taxon>
        <taxon>Pseudomonadati</taxon>
        <taxon>Spirochaetota</taxon>
        <taxon>Spirochaetia</taxon>
        <taxon>Brachyspirales</taxon>
        <taxon>Brachyspiraceae</taxon>
        <taxon>Brachyspira</taxon>
    </lineage>
</organism>
<dbReference type="InterPro" id="IPR027417">
    <property type="entry name" value="P-loop_NTPase"/>
</dbReference>
<keyword evidence="4" id="KW-1185">Reference proteome</keyword>